<dbReference type="GO" id="GO:0005886">
    <property type="term" value="C:plasma membrane"/>
    <property type="evidence" value="ECO:0007669"/>
    <property type="project" value="UniProtKB-SubCell"/>
</dbReference>
<dbReference type="PANTHER" id="PTHR43744:SF12">
    <property type="entry name" value="ABC TRANSPORTER PERMEASE PROTEIN MG189-RELATED"/>
    <property type="match status" value="1"/>
</dbReference>
<dbReference type="CDD" id="cd06261">
    <property type="entry name" value="TM_PBP2"/>
    <property type="match status" value="1"/>
</dbReference>
<feature type="transmembrane region" description="Helical" evidence="7">
    <location>
        <begin position="106"/>
        <end position="132"/>
    </location>
</feature>
<organism evidence="9">
    <name type="scientific">Candidatus Caldatribacterium saccharofermentans</name>
    <dbReference type="NCBI Taxonomy" id="1454753"/>
    <lineage>
        <taxon>Bacteria</taxon>
        <taxon>Pseudomonadati</taxon>
        <taxon>Atribacterota</taxon>
        <taxon>Atribacteria</taxon>
        <taxon>Atribacterales</taxon>
        <taxon>Candidatus Caldatribacteriaceae</taxon>
        <taxon>Candidatus Caldatribacterium</taxon>
    </lineage>
</organism>
<feature type="transmembrane region" description="Helical" evidence="7">
    <location>
        <begin position="72"/>
        <end position="94"/>
    </location>
</feature>
<evidence type="ECO:0000259" key="8">
    <source>
        <dbReference type="PROSITE" id="PS50928"/>
    </source>
</evidence>
<evidence type="ECO:0000256" key="3">
    <source>
        <dbReference type="ARBA" id="ARBA00022475"/>
    </source>
</evidence>
<dbReference type="GO" id="GO:0055085">
    <property type="term" value="P:transmembrane transport"/>
    <property type="evidence" value="ECO:0007669"/>
    <property type="project" value="InterPro"/>
</dbReference>
<dbReference type="InterPro" id="IPR035906">
    <property type="entry name" value="MetI-like_sf"/>
</dbReference>
<dbReference type="Gene3D" id="1.10.3720.10">
    <property type="entry name" value="MetI-like"/>
    <property type="match status" value="1"/>
</dbReference>
<evidence type="ECO:0000256" key="1">
    <source>
        <dbReference type="ARBA" id="ARBA00004651"/>
    </source>
</evidence>
<dbReference type="AlphaFoldDB" id="A0A7V4WK10"/>
<proteinExistence type="inferred from homology"/>
<reference evidence="9" key="1">
    <citation type="journal article" date="2020" name="mSystems">
        <title>Genome- and Community-Level Interaction Insights into Carbon Utilization and Element Cycling Functions of Hydrothermarchaeota in Hydrothermal Sediment.</title>
        <authorList>
            <person name="Zhou Z."/>
            <person name="Liu Y."/>
            <person name="Xu W."/>
            <person name="Pan J."/>
            <person name="Luo Z.H."/>
            <person name="Li M."/>
        </authorList>
    </citation>
    <scope>NUCLEOTIDE SEQUENCE [LARGE SCALE GENOMIC DNA]</scope>
    <source>
        <strain evidence="9">SpSt-82</strain>
    </source>
</reference>
<comment type="similarity">
    <text evidence="7">Belongs to the binding-protein-dependent transport system permease family.</text>
</comment>
<comment type="caution">
    <text evidence="9">The sequence shown here is derived from an EMBL/GenBank/DDBJ whole genome shotgun (WGS) entry which is preliminary data.</text>
</comment>
<keyword evidence="3" id="KW-1003">Cell membrane</keyword>
<evidence type="ECO:0000256" key="2">
    <source>
        <dbReference type="ARBA" id="ARBA00022448"/>
    </source>
</evidence>
<evidence type="ECO:0000256" key="7">
    <source>
        <dbReference type="RuleBase" id="RU363032"/>
    </source>
</evidence>
<dbReference type="SUPFAM" id="SSF161098">
    <property type="entry name" value="MetI-like"/>
    <property type="match status" value="1"/>
</dbReference>
<feature type="domain" description="ABC transmembrane type-1" evidence="8">
    <location>
        <begin position="68"/>
        <end position="262"/>
    </location>
</feature>
<evidence type="ECO:0000256" key="4">
    <source>
        <dbReference type="ARBA" id="ARBA00022692"/>
    </source>
</evidence>
<feature type="transmembrane region" description="Helical" evidence="7">
    <location>
        <begin position="241"/>
        <end position="262"/>
    </location>
</feature>
<gene>
    <name evidence="9" type="ORF">ENW11_02460</name>
</gene>
<evidence type="ECO:0000256" key="5">
    <source>
        <dbReference type="ARBA" id="ARBA00022989"/>
    </source>
</evidence>
<dbReference type="PANTHER" id="PTHR43744">
    <property type="entry name" value="ABC TRANSPORTER PERMEASE PROTEIN MG189-RELATED-RELATED"/>
    <property type="match status" value="1"/>
</dbReference>
<comment type="subcellular location">
    <subcellularLocation>
        <location evidence="1 7">Cell membrane</location>
        <topology evidence="1 7">Multi-pass membrane protein</topology>
    </subcellularLocation>
</comment>
<feature type="transmembrane region" description="Helical" evidence="7">
    <location>
        <begin position="12"/>
        <end position="35"/>
    </location>
</feature>
<keyword evidence="5 7" id="KW-1133">Transmembrane helix</keyword>
<evidence type="ECO:0000313" key="9">
    <source>
        <dbReference type="EMBL" id="HGY38661.1"/>
    </source>
</evidence>
<keyword evidence="6 7" id="KW-0472">Membrane</keyword>
<dbReference type="Pfam" id="PF00528">
    <property type="entry name" value="BPD_transp_1"/>
    <property type="match status" value="1"/>
</dbReference>
<evidence type="ECO:0000256" key="6">
    <source>
        <dbReference type="ARBA" id="ARBA00023136"/>
    </source>
</evidence>
<name>A0A7V4WK10_9BACT</name>
<keyword evidence="2 7" id="KW-0813">Transport</keyword>
<keyword evidence="4 7" id="KW-0812">Transmembrane</keyword>
<accession>A0A7V4WK10</accession>
<feature type="transmembrane region" description="Helical" evidence="7">
    <location>
        <begin position="138"/>
        <end position="162"/>
    </location>
</feature>
<sequence length="276" mass="30094">MRREKRARLIRFVVATVFVVLISIPLYFAIIAGMMELSEIARRPPYLFPPNPTLTYYRQIAPLMTRPLLNSFLIGICIACITVCLAPLVGYGLAKLRLREEVKGAVLGLIFLLQLLPGVSMVTPLFLVFYKLGLINNLWSVIVAIAAGQVPFVSLILATYMASGIPNELIESAYIDGASSLRAFRSIVLPLARPALATAWLLSFMAGWGDLLLSMCFVQNKSLYPASVAMMAYTTSYGTQWNLLMAAATLYALPPVFVALVAGRQLASGLLSGAIK</sequence>
<dbReference type="EMBL" id="DTIY01000017">
    <property type="protein sequence ID" value="HGY38661.1"/>
    <property type="molecule type" value="Genomic_DNA"/>
</dbReference>
<dbReference type="PROSITE" id="PS50928">
    <property type="entry name" value="ABC_TM1"/>
    <property type="match status" value="1"/>
</dbReference>
<dbReference type="InterPro" id="IPR000515">
    <property type="entry name" value="MetI-like"/>
</dbReference>
<protein>
    <submittedName>
        <fullName evidence="9">Carbohydrate ABC transporter permease</fullName>
    </submittedName>
</protein>